<dbReference type="EMBL" id="OZ023708">
    <property type="protein sequence ID" value="CAK9879159.1"/>
    <property type="molecule type" value="Genomic_DNA"/>
</dbReference>
<reference evidence="2" key="1">
    <citation type="submission" date="2024-03" db="EMBL/GenBank/DDBJ databases">
        <authorList>
            <consortium name="ELIXIR-Norway"/>
            <consortium name="Elixir Norway"/>
        </authorList>
    </citation>
    <scope>NUCLEOTIDE SEQUENCE</scope>
</reference>
<keyword evidence="1" id="KW-1133">Transmembrane helix</keyword>
<feature type="transmembrane region" description="Helical" evidence="1">
    <location>
        <begin position="44"/>
        <end position="65"/>
    </location>
</feature>
<protein>
    <submittedName>
        <fullName evidence="2">Uncharacterized protein</fullName>
    </submittedName>
</protein>
<gene>
    <name evidence="2" type="ORF">CSSPJE1EN2_LOCUS20723</name>
</gene>
<sequence>MVGLRWEGVLLIESGVNHLGRLLHPETGLSSPTNYVCRPASLPAFLFCTMIISSFWSVLLATLFCDNFLWRWSLQCCSLLLTQMKAEERKLAQVLLGVLVDFLDKQSGWCILLDQQYIS</sequence>
<dbReference type="Proteomes" id="UP001497522">
    <property type="component" value="Chromosome 7"/>
</dbReference>
<name>A0ABP1BSA6_9BRYO</name>
<keyword evidence="1" id="KW-0812">Transmembrane</keyword>
<evidence type="ECO:0000313" key="3">
    <source>
        <dbReference type="Proteomes" id="UP001497522"/>
    </source>
</evidence>
<proteinExistence type="predicted"/>
<evidence type="ECO:0000256" key="1">
    <source>
        <dbReference type="SAM" id="Phobius"/>
    </source>
</evidence>
<organism evidence="2 3">
    <name type="scientific">Sphagnum jensenii</name>
    <dbReference type="NCBI Taxonomy" id="128206"/>
    <lineage>
        <taxon>Eukaryota</taxon>
        <taxon>Viridiplantae</taxon>
        <taxon>Streptophyta</taxon>
        <taxon>Embryophyta</taxon>
        <taxon>Bryophyta</taxon>
        <taxon>Sphagnophytina</taxon>
        <taxon>Sphagnopsida</taxon>
        <taxon>Sphagnales</taxon>
        <taxon>Sphagnaceae</taxon>
        <taxon>Sphagnum</taxon>
    </lineage>
</organism>
<accession>A0ABP1BSA6</accession>
<keyword evidence="1" id="KW-0472">Membrane</keyword>
<evidence type="ECO:0000313" key="2">
    <source>
        <dbReference type="EMBL" id="CAK9879159.1"/>
    </source>
</evidence>
<keyword evidence="3" id="KW-1185">Reference proteome</keyword>